<evidence type="ECO:0000313" key="2">
    <source>
        <dbReference type="EMBL" id="SHJ60418.1"/>
    </source>
</evidence>
<sequence length="258" mass="29654">MKINRILSFVSTVTITLFLICPICNASESEKLQIEGDRTSKNKIIYLTFDDGPTRKNTPKILETLKEEDVPATFFLIGEKIKVYEDVVKELKDQGMAIGAHSYSHVTSKIYKSAFNYREDLEKCIDVIKEVTGEEPINITRMPCGSTNTIANINVKREIKKSIKSMGMNYVDWNVSGEDAIYRNVPSNVIWKNIMKNSKDKDTIVLLLHDGYYNTNTAELLPKIIKHFKKEGYTFKTMKNMPQDEIESLEKLRILNRK</sequence>
<dbReference type="GO" id="GO:0016810">
    <property type="term" value="F:hydrolase activity, acting on carbon-nitrogen (but not peptide) bonds"/>
    <property type="evidence" value="ECO:0007669"/>
    <property type="project" value="InterPro"/>
</dbReference>
<dbReference type="SUPFAM" id="SSF88713">
    <property type="entry name" value="Glycoside hydrolase/deacetylase"/>
    <property type="match status" value="1"/>
</dbReference>
<dbReference type="Gene3D" id="3.20.20.370">
    <property type="entry name" value="Glycoside hydrolase/deacetylase"/>
    <property type="match status" value="1"/>
</dbReference>
<evidence type="ECO:0000313" key="3">
    <source>
        <dbReference type="Proteomes" id="UP000183952"/>
    </source>
</evidence>
<dbReference type="PANTHER" id="PTHR10587:SF125">
    <property type="entry name" value="POLYSACCHARIDE DEACETYLASE YHEN-RELATED"/>
    <property type="match status" value="1"/>
</dbReference>
<gene>
    <name evidence="2" type="ORF">SAMN02745248_00536</name>
</gene>
<dbReference type="PROSITE" id="PS51677">
    <property type="entry name" value="NODB"/>
    <property type="match status" value="1"/>
</dbReference>
<keyword evidence="3" id="KW-1185">Reference proteome</keyword>
<accession>A0A1M6KN25</accession>
<dbReference type="InterPro" id="IPR011330">
    <property type="entry name" value="Glyco_hydro/deAcase_b/a-brl"/>
</dbReference>
<feature type="domain" description="NodB homology" evidence="1">
    <location>
        <begin position="43"/>
        <end position="236"/>
    </location>
</feature>
<dbReference type="Pfam" id="PF01522">
    <property type="entry name" value="Polysacc_deac_1"/>
    <property type="match status" value="1"/>
</dbReference>
<dbReference type="CDD" id="cd10944">
    <property type="entry name" value="CE4_SmPgdA_like"/>
    <property type="match status" value="1"/>
</dbReference>
<dbReference type="EMBL" id="FRAD01000004">
    <property type="protein sequence ID" value="SHJ60418.1"/>
    <property type="molecule type" value="Genomic_DNA"/>
</dbReference>
<name>A0A1M6KN25_9CLOT</name>
<evidence type="ECO:0000259" key="1">
    <source>
        <dbReference type="PROSITE" id="PS51677"/>
    </source>
</evidence>
<dbReference type="GO" id="GO:0005975">
    <property type="term" value="P:carbohydrate metabolic process"/>
    <property type="evidence" value="ECO:0007669"/>
    <property type="project" value="InterPro"/>
</dbReference>
<dbReference type="RefSeq" id="WP_178139207.1">
    <property type="nucleotide sequence ID" value="NZ_FRAD01000004.1"/>
</dbReference>
<dbReference type="STRING" id="1121331.SAMN02745248_00536"/>
<reference evidence="2 3" key="1">
    <citation type="submission" date="2016-11" db="EMBL/GenBank/DDBJ databases">
        <authorList>
            <person name="Jaros S."/>
            <person name="Januszkiewicz K."/>
            <person name="Wedrychowicz H."/>
        </authorList>
    </citation>
    <scope>NUCLEOTIDE SEQUENCE [LARGE SCALE GENOMIC DNA]</scope>
    <source>
        <strain evidence="2 3">DSM 3090</strain>
    </source>
</reference>
<dbReference type="Proteomes" id="UP000183952">
    <property type="component" value="Unassembled WGS sequence"/>
</dbReference>
<dbReference type="InterPro" id="IPR050248">
    <property type="entry name" value="Polysacc_deacetylase_ArnD"/>
</dbReference>
<protein>
    <submittedName>
        <fullName evidence="2">Peptidoglycan/xylan/chitin deacetylase, PgdA/CDA1 family</fullName>
    </submittedName>
</protein>
<dbReference type="PANTHER" id="PTHR10587">
    <property type="entry name" value="GLYCOSYL TRANSFERASE-RELATED"/>
    <property type="match status" value="1"/>
</dbReference>
<dbReference type="InterPro" id="IPR002509">
    <property type="entry name" value="NODB_dom"/>
</dbReference>
<organism evidence="2 3">
    <name type="scientific">Hathewaya proteolytica DSM 3090</name>
    <dbReference type="NCBI Taxonomy" id="1121331"/>
    <lineage>
        <taxon>Bacteria</taxon>
        <taxon>Bacillati</taxon>
        <taxon>Bacillota</taxon>
        <taxon>Clostridia</taxon>
        <taxon>Eubacteriales</taxon>
        <taxon>Clostridiaceae</taxon>
        <taxon>Hathewaya</taxon>
    </lineage>
</organism>
<dbReference type="AlphaFoldDB" id="A0A1M6KN25"/>
<proteinExistence type="predicted"/>